<dbReference type="PANTHER" id="PTHR47163">
    <property type="entry name" value="DDE_TNP_IS1595 DOMAIN-CONTAINING PROTEIN"/>
    <property type="match status" value="1"/>
</dbReference>
<evidence type="ECO:0008006" key="3">
    <source>
        <dbReference type="Google" id="ProtNLM"/>
    </source>
</evidence>
<accession>A0A0C2MK46</accession>
<evidence type="ECO:0000313" key="1">
    <source>
        <dbReference type="EMBL" id="KII67571.1"/>
    </source>
</evidence>
<keyword evidence="2" id="KW-1185">Reference proteome</keyword>
<organism evidence="1 2">
    <name type="scientific">Thelohanellus kitauei</name>
    <name type="common">Myxosporean</name>
    <dbReference type="NCBI Taxonomy" id="669202"/>
    <lineage>
        <taxon>Eukaryota</taxon>
        <taxon>Metazoa</taxon>
        <taxon>Cnidaria</taxon>
        <taxon>Myxozoa</taxon>
        <taxon>Myxosporea</taxon>
        <taxon>Bivalvulida</taxon>
        <taxon>Platysporina</taxon>
        <taxon>Myxobolidae</taxon>
        <taxon>Thelohanellus</taxon>
    </lineage>
</organism>
<name>A0A0C2MK46_THEKT</name>
<dbReference type="PANTHER" id="PTHR47163:SF3">
    <property type="entry name" value="PROTEIN CBG18017"/>
    <property type="match status" value="1"/>
</dbReference>
<dbReference type="AlphaFoldDB" id="A0A0C2MK46"/>
<dbReference type="OrthoDB" id="10067637at2759"/>
<proteinExistence type="predicted"/>
<evidence type="ECO:0000313" key="2">
    <source>
        <dbReference type="Proteomes" id="UP000031668"/>
    </source>
</evidence>
<dbReference type="EMBL" id="JWZT01003130">
    <property type="protein sequence ID" value="KII67571.1"/>
    <property type="molecule type" value="Genomic_DNA"/>
</dbReference>
<comment type="caution">
    <text evidence="1">The sequence shown here is derived from an EMBL/GenBank/DDBJ whole genome shotgun (WGS) entry which is preliminary data.</text>
</comment>
<sequence>MSDSLYCTEHVLGTEDQAISYTTTEKKTLNFHLDFDDAIGNAETKPNLSKENLMPAGLLTENGSWVGFVSRQNNKRNELSLIYIKYQNANPGSLVITDCWNGYEGLTKEGWNYLTVNHSYNFLNFLDPFTRANTQHIENLRWPERKKSALPFGEFLRIKNSSQKPSRSFLVLLKHAADLYPPPK</sequence>
<dbReference type="Proteomes" id="UP000031668">
    <property type="component" value="Unassembled WGS sequence"/>
</dbReference>
<protein>
    <recommendedName>
        <fullName evidence="3">ISXO2-like transposase domain-containing protein</fullName>
    </recommendedName>
</protein>
<gene>
    <name evidence="1" type="ORF">RF11_14305</name>
</gene>
<reference evidence="1 2" key="1">
    <citation type="journal article" date="2014" name="Genome Biol. Evol.">
        <title>The genome of the myxosporean Thelohanellus kitauei shows adaptations to nutrient acquisition within its fish host.</title>
        <authorList>
            <person name="Yang Y."/>
            <person name="Xiong J."/>
            <person name="Zhou Z."/>
            <person name="Huo F."/>
            <person name="Miao W."/>
            <person name="Ran C."/>
            <person name="Liu Y."/>
            <person name="Zhang J."/>
            <person name="Feng J."/>
            <person name="Wang M."/>
            <person name="Wang M."/>
            <person name="Wang L."/>
            <person name="Yao B."/>
        </authorList>
    </citation>
    <scope>NUCLEOTIDE SEQUENCE [LARGE SCALE GENOMIC DNA]</scope>
    <source>
        <strain evidence="1">Wuqing</strain>
    </source>
</reference>
<dbReference type="InterPro" id="IPR053164">
    <property type="entry name" value="IS1016-like_transposase"/>
</dbReference>